<reference evidence="1" key="1">
    <citation type="journal article" date="2023" name="GigaByte">
        <title>Genome assembly of the bearded iris, Iris pallida Lam.</title>
        <authorList>
            <person name="Bruccoleri R.E."/>
            <person name="Oakeley E.J."/>
            <person name="Faust A.M.E."/>
            <person name="Altorfer M."/>
            <person name="Dessus-Babus S."/>
            <person name="Burckhardt D."/>
            <person name="Oertli M."/>
            <person name="Naumann U."/>
            <person name="Petersen F."/>
            <person name="Wong J."/>
        </authorList>
    </citation>
    <scope>NUCLEOTIDE SEQUENCE</scope>
    <source>
        <strain evidence="1">GSM-AAB239-AS_SAM_17_03QT</strain>
    </source>
</reference>
<organism evidence="1 2">
    <name type="scientific">Iris pallida</name>
    <name type="common">Sweet iris</name>
    <dbReference type="NCBI Taxonomy" id="29817"/>
    <lineage>
        <taxon>Eukaryota</taxon>
        <taxon>Viridiplantae</taxon>
        <taxon>Streptophyta</taxon>
        <taxon>Embryophyta</taxon>
        <taxon>Tracheophyta</taxon>
        <taxon>Spermatophyta</taxon>
        <taxon>Magnoliopsida</taxon>
        <taxon>Liliopsida</taxon>
        <taxon>Asparagales</taxon>
        <taxon>Iridaceae</taxon>
        <taxon>Iridoideae</taxon>
        <taxon>Irideae</taxon>
        <taxon>Iris</taxon>
    </lineage>
</organism>
<reference evidence="1" key="2">
    <citation type="submission" date="2023-04" db="EMBL/GenBank/DDBJ databases">
        <authorList>
            <person name="Bruccoleri R.E."/>
            <person name="Oakeley E.J."/>
            <person name="Faust A.-M."/>
            <person name="Dessus-Babus S."/>
            <person name="Altorfer M."/>
            <person name="Burckhardt D."/>
            <person name="Oertli M."/>
            <person name="Naumann U."/>
            <person name="Petersen F."/>
            <person name="Wong J."/>
        </authorList>
    </citation>
    <scope>NUCLEOTIDE SEQUENCE</scope>
    <source>
        <strain evidence="1">GSM-AAB239-AS_SAM_17_03QT</strain>
        <tissue evidence="1">Leaf</tissue>
    </source>
</reference>
<comment type="caution">
    <text evidence="1">The sequence shown here is derived from an EMBL/GenBank/DDBJ whole genome shotgun (WGS) entry which is preliminary data.</text>
</comment>
<gene>
    <name evidence="1" type="ORF">M6B38_315805</name>
</gene>
<proteinExistence type="predicted"/>
<accession>A0AAX6HDS0</accession>
<dbReference type="EMBL" id="JANAVB010010198">
    <property type="protein sequence ID" value="KAJ6839169.1"/>
    <property type="molecule type" value="Genomic_DNA"/>
</dbReference>
<protein>
    <submittedName>
        <fullName evidence="1">AT-hook motif nuclear-localized protein 20</fullName>
    </submittedName>
</protein>
<evidence type="ECO:0000313" key="2">
    <source>
        <dbReference type="Proteomes" id="UP001140949"/>
    </source>
</evidence>
<evidence type="ECO:0000313" key="1">
    <source>
        <dbReference type="EMBL" id="KAJ6839169.1"/>
    </source>
</evidence>
<name>A0AAX6HDS0_IRIPA</name>
<sequence length="79" mass="8740">MRGCHLTRTKRDREATWQRRTGADCLGFPVGHWGRAVRPSDDAYVHPAAQSLGQRRAARTRSFSVGAVACSDSLLEEKA</sequence>
<keyword evidence="2" id="KW-1185">Reference proteome</keyword>
<dbReference type="AlphaFoldDB" id="A0AAX6HDS0"/>
<dbReference type="Proteomes" id="UP001140949">
    <property type="component" value="Unassembled WGS sequence"/>
</dbReference>